<reference evidence="1" key="1">
    <citation type="submission" date="2008-12" db="EMBL/GenBank/DDBJ databases">
        <title>Complete sequence of Chloroflexus aggregans DSM 9485.</title>
        <authorList>
            <consortium name="US DOE Joint Genome Institute"/>
            <person name="Lucas S."/>
            <person name="Copeland A."/>
            <person name="Lapidus A."/>
            <person name="Glavina del Rio T."/>
            <person name="Dalin E."/>
            <person name="Tice H."/>
            <person name="Pitluck S."/>
            <person name="Foster B."/>
            <person name="Larimer F."/>
            <person name="Land M."/>
            <person name="Hauser L."/>
            <person name="Kyrpides N."/>
            <person name="Mikhailova N."/>
            <person name="Bryant D."/>
            <person name="Richardson P."/>
        </authorList>
    </citation>
    <scope>NUCLEOTIDE SEQUENCE</scope>
    <source>
        <strain evidence="1">DSM 9485</strain>
    </source>
</reference>
<sequence>MRIGLTLQPGKRGTKRLANEYGDRLVCVRYRYDEEKQKRYKTVELIVEEVDWQPPPALTERDRMVYVQVKWGEVEVARRVKEAGGTWNRQKKVWELRYDQVVDLGLEGRIVGEVG</sequence>
<dbReference type="HOGENOM" id="CLU_138548_0_0_0"/>
<dbReference type="eggNOG" id="ENOG50332QF">
    <property type="taxonomic scope" value="Bacteria"/>
</dbReference>
<protein>
    <submittedName>
        <fullName evidence="1">Uncharacterized protein</fullName>
    </submittedName>
</protein>
<organism evidence="1 2">
    <name type="scientific">Chloroflexus aggregans (strain MD-66 / DSM 9485)</name>
    <dbReference type="NCBI Taxonomy" id="326427"/>
    <lineage>
        <taxon>Bacteria</taxon>
        <taxon>Bacillati</taxon>
        <taxon>Chloroflexota</taxon>
        <taxon>Chloroflexia</taxon>
        <taxon>Chloroflexales</taxon>
        <taxon>Chloroflexineae</taxon>
        <taxon>Chloroflexaceae</taxon>
        <taxon>Chloroflexus</taxon>
    </lineage>
</organism>
<dbReference type="STRING" id="326427.Cagg_3276"/>
<dbReference type="EMBL" id="CP001337">
    <property type="protein sequence ID" value="ACL26131.1"/>
    <property type="molecule type" value="Genomic_DNA"/>
</dbReference>
<proteinExistence type="predicted"/>
<keyword evidence="2" id="KW-1185">Reference proteome</keyword>
<dbReference type="Proteomes" id="UP000002508">
    <property type="component" value="Chromosome"/>
</dbReference>
<evidence type="ECO:0000313" key="1">
    <source>
        <dbReference type="EMBL" id="ACL26131.1"/>
    </source>
</evidence>
<gene>
    <name evidence="1" type="ordered locus">Cagg_3276</name>
</gene>
<name>B8G877_CHLAD</name>
<evidence type="ECO:0000313" key="2">
    <source>
        <dbReference type="Proteomes" id="UP000002508"/>
    </source>
</evidence>
<dbReference type="OrthoDB" id="5801544at2"/>
<accession>B8G877</accession>
<dbReference type="AlphaFoldDB" id="B8G877"/>
<dbReference type="KEGG" id="cag:Cagg_3276"/>